<dbReference type="Gene3D" id="1.10.10.790">
    <property type="entry name" value="Surp module"/>
    <property type="match status" value="2"/>
</dbReference>
<dbReference type="InterPro" id="IPR019147">
    <property type="entry name" value="SWAP_N_domain"/>
</dbReference>
<dbReference type="InterPro" id="IPR035967">
    <property type="entry name" value="SWAP/Surp_sf"/>
</dbReference>
<evidence type="ECO:0000256" key="5">
    <source>
        <dbReference type="ARBA" id="ARBA00023163"/>
    </source>
</evidence>
<feature type="region of interest" description="Disordered" evidence="7">
    <location>
        <begin position="325"/>
        <end position="357"/>
    </location>
</feature>
<dbReference type="PANTHER" id="PTHR13161:SF15">
    <property type="entry name" value="SPLICING FACTOR, SUPPRESSOR OF WHITE-APRICOT HOMOLOG"/>
    <property type="match status" value="1"/>
</dbReference>
<evidence type="ECO:0000256" key="6">
    <source>
        <dbReference type="ARBA" id="ARBA00023187"/>
    </source>
</evidence>
<feature type="compositionally biased region" description="Basic and acidic residues" evidence="7">
    <location>
        <begin position="244"/>
        <end position="264"/>
    </location>
</feature>
<keyword evidence="1" id="KW-0507">mRNA processing</keyword>
<dbReference type="Pfam" id="PF01805">
    <property type="entry name" value="Surp"/>
    <property type="match status" value="2"/>
</dbReference>
<reference evidence="9" key="1">
    <citation type="journal article" date="2024" name="Gigascience">
        <title>Chromosome-level genome of the poultry shaft louse Menopon gallinae provides insight into the host-switching and adaptive evolution of parasitic lice.</title>
        <authorList>
            <person name="Xu Y."/>
            <person name="Ma L."/>
            <person name="Liu S."/>
            <person name="Liang Y."/>
            <person name="Liu Q."/>
            <person name="He Z."/>
            <person name="Tian L."/>
            <person name="Duan Y."/>
            <person name="Cai W."/>
            <person name="Li H."/>
            <person name="Song F."/>
        </authorList>
    </citation>
    <scope>NUCLEOTIDE SEQUENCE</scope>
    <source>
        <strain evidence="9">Cailab_2023a</strain>
    </source>
</reference>
<keyword evidence="3" id="KW-0694">RNA-binding</keyword>
<dbReference type="InterPro" id="IPR040397">
    <property type="entry name" value="SWAP"/>
</dbReference>
<gene>
    <name evidence="9" type="ORF">PYX00_008841</name>
</gene>
<keyword evidence="2" id="KW-0677">Repeat</keyword>
<dbReference type="SUPFAM" id="SSF109905">
    <property type="entry name" value="Surp module (SWAP domain)"/>
    <property type="match status" value="2"/>
</dbReference>
<dbReference type="PROSITE" id="PS50128">
    <property type="entry name" value="SURP"/>
    <property type="match status" value="2"/>
</dbReference>
<sequence>MACRLKEDVLNKNDELEDLLVFGYSCKLFRDDEKALYIDQGKHLIPWMGDETLKIDRYDARGTLYDLKNAEAPSGGFDRFFGLTDIEKQVESMCDEERYRALVTNEEEESMYQEEELKRLHFALGDKSKEYGQVQYNYDGNSNNVMQVTEKSVEKTDEGGEDEPFVPAPQLDIPLNMVVPETVKHNAVIVKTAMFINSQGPQMEILLKMKQAGNPLFNFLSFDNPLHNYYRHLLMAIKGGQYKPDVDKSNDKKDEENGEDDHYLHPSLASSVSKVELAPSIPSINYKPSAHCAYSMLVNKIKDKKAKSNVLPSQLTKLKQALQRFNTDKKDDNSGNESDSNCSTESRSSVKSKSSSYSNISLGSLKSSQANQSFETPPHDIQIIIDKMASYVAKNGRDFETVVQMKKDPRFDFLNANHVFNSYYQYKVRQYENIEKLPKPDERSKSIEMKMKEEQAKAKLTPVCFSIKKPKESETVIEKSALPLEESSDEEGRDDEKKENMTVEEAEKKESAEVVASAVATVDAKEEKNKKILATERIKDKLTAAVREKVAMASKEKQLQLERKRRAAAFLKNLQSEGGGLKIPMLQGPQLPGCDASERVTDDDSDVASLPDGTDEIGSEEKNVKCEKRTKHFREVEKSHKLLCSTGKHKDREKQSEKKDEGKSDVHDRTSDSSVSSEDNDRRKNYGFGRRSGRRKSGEDSYTKSKFVQISGSHSDEKRRKRRKHKKDDERDRNTRKHSRSKKSKRSKGSDDERNFRIKRSRRDSDSSDSDRNS</sequence>
<evidence type="ECO:0000256" key="7">
    <source>
        <dbReference type="SAM" id="MobiDB-lite"/>
    </source>
</evidence>
<feature type="compositionally biased region" description="Basic and acidic residues" evidence="7">
    <location>
        <begin position="648"/>
        <end position="671"/>
    </location>
</feature>
<evidence type="ECO:0000256" key="4">
    <source>
        <dbReference type="ARBA" id="ARBA00023015"/>
    </source>
</evidence>
<keyword evidence="5" id="KW-0804">Transcription</keyword>
<feature type="compositionally biased region" description="Low complexity" evidence="7">
    <location>
        <begin position="343"/>
        <end position="357"/>
    </location>
</feature>
<name>A0AAW2H9L2_9NEOP</name>
<dbReference type="AlphaFoldDB" id="A0AAW2H9L2"/>
<evidence type="ECO:0000256" key="3">
    <source>
        <dbReference type="ARBA" id="ARBA00022884"/>
    </source>
</evidence>
<comment type="caution">
    <text evidence="9">The sequence shown here is derived from an EMBL/GenBank/DDBJ whole genome shotgun (WGS) entry which is preliminary data.</text>
</comment>
<evidence type="ECO:0000256" key="1">
    <source>
        <dbReference type="ARBA" id="ARBA00022664"/>
    </source>
</evidence>
<keyword evidence="6" id="KW-0508">mRNA splicing</keyword>
<evidence type="ECO:0000313" key="9">
    <source>
        <dbReference type="EMBL" id="KAL0266238.1"/>
    </source>
</evidence>
<dbReference type="GO" id="GO:0000395">
    <property type="term" value="P:mRNA 5'-splice site recognition"/>
    <property type="evidence" value="ECO:0007669"/>
    <property type="project" value="TreeGrafter"/>
</dbReference>
<dbReference type="SMART" id="SM00648">
    <property type="entry name" value="SWAP"/>
    <property type="match status" value="2"/>
</dbReference>
<feature type="compositionally biased region" description="Basic and acidic residues" evidence="7">
    <location>
        <begin position="763"/>
        <end position="774"/>
    </location>
</feature>
<feature type="region of interest" description="Disordered" evidence="7">
    <location>
        <begin position="242"/>
        <end position="266"/>
    </location>
</feature>
<dbReference type="GO" id="GO:0003723">
    <property type="term" value="F:RNA binding"/>
    <property type="evidence" value="ECO:0007669"/>
    <property type="project" value="UniProtKB-KW"/>
</dbReference>
<organism evidence="9">
    <name type="scientific">Menopon gallinae</name>
    <name type="common">poultry shaft louse</name>
    <dbReference type="NCBI Taxonomy" id="328185"/>
    <lineage>
        <taxon>Eukaryota</taxon>
        <taxon>Metazoa</taxon>
        <taxon>Ecdysozoa</taxon>
        <taxon>Arthropoda</taxon>
        <taxon>Hexapoda</taxon>
        <taxon>Insecta</taxon>
        <taxon>Pterygota</taxon>
        <taxon>Neoptera</taxon>
        <taxon>Paraneoptera</taxon>
        <taxon>Psocodea</taxon>
        <taxon>Troctomorpha</taxon>
        <taxon>Phthiraptera</taxon>
        <taxon>Amblycera</taxon>
        <taxon>Menoponidae</taxon>
        <taxon>Menopon</taxon>
    </lineage>
</organism>
<dbReference type="Pfam" id="PF09750">
    <property type="entry name" value="DRY_EERY"/>
    <property type="match status" value="1"/>
</dbReference>
<proteinExistence type="predicted"/>
<dbReference type="PANTHER" id="PTHR13161">
    <property type="entry name" value="SPLICING FACTOR SUPPRESSOR OF WHITE APRICOT"/>
    <property type="match status" value="1"/>
</dbReference>
<feature type="compositionally biased region" description="Basic and acidic residues" evidence="7">
    <location>
        <begin position="619"/>
        <end position="640"/>
    </location>
</feature>
<feature type="region of interest" description="Disordered" evidence="7">
    <location>
        <begin position="579"/>
        <end position="774"/>
    </location>
</feature>
<evidence type="ECO:0000259" key="8">
    <source>
        <dbReference type="PROSITE" id="PS50128"/>
    </source>
</evidence>
<evidence type="ECO:0000256" key="2">
    <source>
        <dbReference type="ARBA" id="ARBA00022737"/>
    </source>
</evidence>
<keyword evidence="4" id="KW-0805">Transcription regulation</keyword>
<feature type="region of interest" description="Disordered" evidence="7">
    <location>
        <begin position="476"/>
        <end position="512"/>
    </location>
</feature>
<protein>
    <recommendedName>
        <fullName evidence="8">SURP motif domain-containing protein</fullName>
    </recommendedName>
</protein>
<feature type="compositionally biased region" description="Basic residues" evidence="7">
    <location>
        <begin position="734"/>
        <end position="747"/>
    </location>
</feature>
<feature type="compositionally biased region" description="Basic and acidic residues" evidence="7">
    <location>
        <begin position="494"/>
        <end position="512"/>
    </location>
</feature>
<dbReference type="InterPro" id="IPR000061">
    <property type="entry name" value="Surp"/>
</dbReference>
<feature type="domain" description="SURP motif" evidence="8">
    <location>
        <begin position="188"/>
        <end position="230"/>
    </location>
</feature>
<dbReference type="EMBL" id="JARGDH010000005">
    <property type="protein sequence ID" value="KAL0266238.1"/>
    <property type="molecule type" value="Genomic_DNA"/>
</dbReference>
<feature type="domain" description="SURP motif" evidence="8">
    <location>
        <begin position="384"/>
        <end position="424"/>
    </location>
</feature>
<accession>A0AAW2H9L2</accession>
<dbReference type="SMART" id="SM01141">
    <property type="entry name" value="DRY_EERY"/>
    <property type="match status" value="1"/>
</dbReference>